<dbReference type="PANTHER" id="PTHR38457:SF1">
    <property type="entry name" value="REGULATOR ABRB-RELATED"/>
    <property type="match status" value="1"/>
</dbReference>
<sequence length="313" mass="32368">MACLLAALFGIHVVGSGQIGVVMRTILGVAIGASITPELIQRLPLMTVSLAMVPLYVLVVAVIGFQFFRRVYGLDKATAFFAAMPGGLQEMTAFGEESGAKVRTLTLIHATRLLVIVLVVPLIMVAGFGADLDNPIGAPAATIPIHEMLIMVAAALIGWQLFKRIGMFGAAIIGPMVLSAALSLGDVIHSRPPAEAILAAQFFIGMGLGAGYVGVTLSEIRKDVVAGLAYVIIVAAVAALFAEIVILAGLAPALDGFLAFAPAGQAEMAILAIVVGADLGFVVLHHVTRVFFILTCSPLAARLLGFNAGKDGT</sequence>
<dbReference type="GO" id="GO:0016020">
    <property type="term" value="C:membrane"/>
    <property type="evidence" value="ECO:0007669"/>
    <property type="project" value="InterPro"/>
</dbReference>
<feature type="transmembrane region" description="Helical" evidence="1">
    <location>
        <begin position="165"/>
        <end position="184"/>
    </location>
</feature>
<proteinExistence type="predicted"/>
<dbReference type="InterPro" id="IPR007820">
    <property type="entry name" value="AbrB_fam"/>
</dbReference>
<evidence type="ECO:0000313" key="3">
    <source>
        <dbReference type="Proteomes" id="UP000606730"/>
    </source>
</evidence>
<dbReference type="Proteomes" id="UP000606730">
    <property type="component" value="Unassembled WGS sequence"/>
</dbReference>
<comment type="caution">
    <text evidence="2">The sequence shown here is derived from an EMBL/GenBank/DDBJ whole genome shotgun (WGS) entry which is preliminary data.</text>
</comment>
<evidence type="ECO:0000256" key="1">
    <source>
        <dbReference type="SAM" id="Phobius"/>
    </source>
</evidence>
<keyword evidence="3" id="KW-1185">Reference proteome</keyword>
<feature type="transmembrane region" description="Helical" evidence="1">
    <location>
        <begin position="270"/>
        <end position="294"/>
    </location>
</feature>
<keyword evidence="2" id="KW-0560">Oxidoreductase</keyword>
<accession>A0A917ADR8</accession>
<protein>
    <submittedName>
        <fullName evidence="2">Ammonia monooxygenase</fullName>
    </submittedName>
</protein>
<dbReference type="GO" id="GO:0010468">
    <property type="term" value="P:regulation of gene expression"/>
    <property type="evidence" value="ECO:0007669"/>
    <property type="project" value="InterPro"/>
</dbReference>
<keyword evidence="1" id="KW-0812">Transmembrane</keyword>
<reference evidence="2" key="1">
    <citation type="journal article" date="2014" name="Int. J. Syst. Evol. Microbiol.">
        <title>Complete genome sequence of Corynebacterium casei LMG S-19264T (=DSM 44701T), isolated from a smear-ripened cheese.</title>
        <authorList>
            <consortium name="US DOE Joint Genome Institute (JGI-PGF)"/>
            <person name="Walter F."/>
            <person name="Albersmeier A."/>
            <person name="Kalinowski J."/>
            <person name="Ruckert C."/>
        </authorList>
    </citation>
    <scope>NUCLEOTIDE SEQUENCE</scope>
    <source>
        <strain evidence="2">CGMCC 1.16012</strain>
    </source>
</reference>
<feature type="transmembrane region" description="Helical" evidence="1">
    <location>
        <begin position="227"/>
        <end position="250"/>
    </location>
</feature>
<reference evidence="2" key="2">
    <citation type="submission" date="2020-09" db="EMBL/GenBank/DDBJ databases">
        <authorList>
            <person name="Sun Q."/>
            <person name="Zhou Y."/>
        </authorList>
    </citation>
    <scope>NUCLEOTIDE SEQUENCE</scope>
    <source>
        <strain evidence="2">CGMCC 1.16012</strain>
    </source>
</reference>
<feature type="transmembrane region" description="Helical" evidence="1">
    <location>
        <begin position="113"/>
        <end position="130"/>
    </location>
</feature>
<name>A0A917ADR8_9RHOB</name>
<keyword evidence="2" id="KW-0503">Monooxygenase</keyword>
<feature type="transmembrane region" description="Helical" evidence="1">
    <location>
        <begin position="196"/>
        <end position="215"/>
    </location>
</feature>
<evidence type="ECO:0000313" key="2">
    <source>
        <dbReference type="EMBL" id="GGE45551.1"/>
    </source>
</evidence>
<dbReference type="Pfam" id="PF05145">
    <property type="entry name" value="AbrB"/>
    <property type="match status" value="1"/>
</dbReference>
<dbReference type="PANTHER" id="PTHR38457">
    <property type="entry name" value="REGULATOR ABRB-RELATED"/>
    <property type="match status" value="1"/>
</dbReference>
<dbReference type="EMBL" id="BMKN01000001">
    <property type="protein sequence ID" value="GGE45551.1"/>
    <property type="molecule type" value="Genomic_DNA"/>
</dbReference>
<feature type="transmembrane region" description="Helical" evidence="1">
    <location>
        <begin position="48"/>
        <end position="68"/>
    </location>
</feature>
<keyword evidence="1" id="KW-1133">Transmembrane helix</keyword>
<dbReference type="GO" id="GO:0004497">
    <property type="term" value="F:monooxygenase activity"/>
    <property type="evidence" value="ECO:0007669"/>
    <property type="project" value="UniProtKB-KW"/>
</dbReference>
<dbReference type="PIRSF" id="PIRSF038991">
    <property type="entry name" value="Protein_AbrB"/>
    <property type="match status" value="1"/>
</dbReference>
<gene>
    <name evidence="2" type="ORF">GCM10011517_11450</name>
</gene>
<keyword evidence="1" id="KW-0472">Membrane</keyword>
<dbReference type="AlphaFoldDB" id="A0A917ADR8"/>
<feature type="transmembrane region" description="Helical" evidence="1">
    <location>
        <begin position="136"/>
        <end position="158"/>
    </location>
</feature>
<organism evidence="2 3">
    <name type="scientific">Actibacterium pelagium</name>
    <dbReference type="NCBI Taxonomy" id="2029103"/>
    <lineage>
        <taxon>Bacteria</taxon>
        <taxon>Pseudomonadati</taxon>
        <taxon>Pseudomonadota</taxon>
        <taxon>Alphaproteobacteria</taxon>
        <taxon>Rhodobacterales</taxon>
        <taxon>Roseobacteraceae</taxon>
        <taxon>Actibacterium</taxon>
    </lineage>
</organism>